<gene>
    <name evidence="8" type="ORF">ID810_08935</name>
</gene>
<evidence type="ECO:0000259" key="6">
    <source>
        <dbReference type="Pfam" id="PF04024"/>
    </source>
</evidence>
<keyword evidence="5" id="KW-1133">Transmembrane helix</keyword>
<dbReference type="Proteomes" id="UP000594637">
    <property type="component" value="Chromosome"/>
</dbReference>
<dbReference type="GO" id="GO:0000160">
    <property type="term" value="P:phosphorelay signal transduction system"/>
    <property type="evidence" value="ECO:0007669"/>
    <property type="project" value="UniProtKB-KW"/>
</dbReference>
<dbReference type="InterPro" id="IPR050482">
    <property type="entry name" value="Sensor_HK_TwoCompSys"/>
</dbReference>
<evidence type="ECO:0000256" key="4">
    <source>
        <dbReference type="SAM" id="MobiDB-lite"/>
    </source>
</evidence>
<dbReference type="PANTHER" id="PTHR24421">
    <property type="entry name" value="NITRATE/NITRITE SENSOR PROTEIN NARX-RELATED"/>
    <property type="match status" value="1"/>
</dbReference>
<feature type="region of interest" description="Disordered" evidence="4">
    <location>
        <begin position="485"/>
        <end position="525"/>
    </location>
</feature>
<dbReference type="InterPro" id="IPR003594">
    <property type="entry name" value="HATPase_dom"/>
</dbReference>
<keyword evidence="5" id="KW-0472">Membrane</keyword>
<dbReference type="EMBL" id="CP063989">
    <property type="protein sequence ID" value="QPL06666.1"/>
    <property type="molecule type" value="Genomic_DNA"/>
</dbReference>
<evidence type="ECO:0000256" key="5">
    <source>
        <dbReference type="SAM" id="Phobius"/>
    </source>
</evidence>
<dbReference type="GO" id="GO:0016301">
    <property type="term" value="F:kinase activity"/>
    <property type="evidence" value="ECO:0007669"/>
    <property type="project" value="UniProtKB-KW"/>
</dbReference>
<evidence type="ECO:0000259" key="7">
    <source>
        <dbReference type="Pfam" id="PF13581"/>
    </source>
</evidence>
<feature type="transmembrane region" description="Helical" evidence="5">
    <location>
        <begin position="132"/>
        <end position="155"/>
    </location>
</feature>
<proteinExistence type="predicted"/>
<dbReference type="PANTHER" id="PTHR24421:SF61">
    <property type="entry name" value="OXYGEN SENSOR HISTIDINE KINASE NREB"/>
    <property type="match status" value="1"/>
</dbReference>
<organism evidence="8 9">
    <name type="scientific">Actinomyces respiraculi</name>
    <dbReference type="NCBI Taxonomy" id="2744574"/>
    <lineage>
        <taxon>Bacteria</taxon>
        <taxon>Bacillati</taxon>
        <taxon>Actinomycetota</taxon>
        <taxon>Actinomycetes</taxon>
        <taxon>Actinomycetales</taxon>
        <taxon>Actinomycetaceae</taxon>
        <taxon>Actinomyces</taxon>
    </lineage>
</organism>
<evidence type="ECO:0000256" key="3">
    <source>
        <dbReference type="ARBA" id="ARBA00023012"/>
    </source>
</evidence>
<name>A0A7T0PWQ1_9ACTO</name>
<keyword evidence="5" id="KW-0812">Transmembrane</keyword>
<keyword evidence="9" id="KW-1185">Reference proteome</keyword>
<evidence type="ECO:0000313" key="8">
    <source>
        <dbReference type="EMBL" id="QPL06666.1"/>
    </source>
</evidence>
<dbReference type="Pfam" id="PF13581">
    <property type="entry name" value="HATPase_c_2"/>
    <property type="match status" value="1"/>
</dbReference>
<dbReference type="InterPro" id="IPR036890">
    <property type="entry name" value="HATPase_C_sf"/>
</dbReference>
<keyword evidence="2" id="KW-0418">Kinase</keyword>
<keyword evidence="1" id="KW-0808">Transferase</keyword>
<feature type="compositionally biased region" description="Low complexity" evidence="4">
    <location>
        <begin position="489"/>
        <end position="512"/>
    </location>
</feature>
<evidence type="ECO:0000256" key="1">
    <source>
        <dbReference type="ARBA" id="ARBA00022679"/>
    </source>
</evidence>
<dbReference type="InterPro" id="IPR007168">
    <property type="entry name" value="Phageshock_PspC_N"/>
</dbReference>
<feature type="transmembrane region" description="Helical" evidence="5">
    <location>
        <begin position="161"/>
        <end position="179"/>
    </location>
</feature>
<feature type="transmembrane region" description="Helical" evidence="5">
    <location>
        <begin position="76"/>
        <end position="95"/>
    </location>
</feature>
<feature type="domain" description="Histidine kinase/HSP90-like ATPase" evidence="7">
    <location>
        <begin position="342"/>
        <end position="398"/>
    </location>
</feature>
<accession>A0A7T0PWQ1</accession>
<dbReference type="Gene3D" id="3.30.565.10">
    <property type="entry name" value="Histidine kinase-like ATPase, C-terminal domain"/>
    <property type="match status" value="1"/>
</dbReference>
<evidence type="ECO:0000256" key="2">
    <source>
        <dbReference type="ARBA" id="ARBA00022777"/>
    </source>
</evidence>
<protein>
    <submittedName>
        <fullName evidence="8">PspC domain-containing protein</fullName>
    </submittedName>
</protein>
<reference evidence="8 9" key="1">
    <citation type="submission" date="2020-11" db="EMBL/GenBank/DDBJ databases">
        <title>Actinomyces sp. ZJ750.</title>
        <authorList>
            <person name="Zhou J."/>
        </authorList>
    </citation>
    <scope>NUCLEOTIDE SEQUENCE [LARGE SCALE GENOMIC DNA]</scope>
    <source>
        <strain evidence="8 9">ZJ750</strain>
    </source>
</reference>
<feature type="domain" description="Phage shock protein PspC N-terminal" evidence="6">
    <location>
        <begin position="46"/>
        <end position="97"/>
    </location>
</feature>
<dbReference type="KEGG" id="arep:ID810_08935"/>
<dbReference type="AlphaFoldDB" id="A0A7T0PWQ1"/>
<dbReference type="Pfam" id="PF04024">
    <property type="entry name" value="PspC"/>
    <property type="match status" value="1"/>
</dbReference>
<sequence length="525" mass="53424">MRAQGPVASVPVASVPGHPLVGAPGARLPLRRPPRYPAPAPLLTEPRPGRLLAGVCAGVATHLGVSVTLVRAATALAALAGGAGVILYVLLWLLVPSADPWEEAAGRIPPTRARLASHLQTSSATPRLSPRLATLLGGGAILAAGLLALAWRAGLLDPNSVLLPVLVSGAGAALAWSQIEAVVGPGRDRGAVLRLAGGVVLTTVGILLWLAADTPPRALLTGMLTGGALILGVGLVLAPVWLSANRAVAQARAAEVREAERADIAAHLHDSVLQTLTLIRRRADEPETVARLARSQERELRAWLYTDRAAQGTSAADAVRDLVGEVEDRYGAEIELVVVGDRLPDRDTEVVVAAAREALTNAVKHGAPPVSVYAEMSEDRLEVFVRDRGPGFGLEDAAAVPADRHGVRESIVGRMARRGGTATIRRLSTGTEVHLDLPASAAVTVGTAGSPAGSSPATAASPTAFSPLAPPVSISPLAPPVSFSPLAPPVSISSSAPAASPASVPASTSPSAPINPPVTTPSGAA</sequence>
<evidence type="ECO:0000313" key="9">
    <source>
        <dbReference type="Proteomes" id="UP000594637"/>
    </source>
</evidence>
<feature type="transmembrane region" description="Helical" evidence="5">
    <location>
        <begin position="191"/>
        <end position="212"/>
    </location>
</feature>
<dbReference type="SUPFAM" id="SSF55874">
    <property type="entry name" value="ATPase domain of HSP90 chaperone/DNA topoisomerase II/histidine kinase"/>
    <property type="match status" value="1"/>
</dbReference>
<keyword evidence="3" id="KW-0902">Two-component regulatory system</keyword>
<feature type="transmembrane region" description="Helical" evidence="5">
    <location>
        <begin position="218"/>
        <end position="242"/>
    </location>
</feature>